<dbReference type="Pfam" id="PF12616">
    <property type="entry name" value="DUF3775"/>
    <property type="match status" value="1"/>
</dbReference>
<organism evidence="1 2">
    <name type="scientific">Halorhodospira halochloris</name>
    <name type="common">Ectothiorhodospira halochloris</name>
    <dbReference type="NCBI Taxonomy" id="1052"/>
    <lineage>
        <taxon>Bacteria</taxon>
        <taxon>Pseudomonadati</taxon>
        <taxon>Pseudomonadota</taxon>
        <taxon>Gammaproteobacteria</taxon>
        <taxon>Chromatiales</taxon>
        <taxon>Ectothiorhodospiraceae</taxon>
        <taxon>Halorhodospira</taxon>
    </lineage>
</organism>
<dbReference type="AlphaFoldDB" id="A0A0X8X6Z8"/>
<evidence type="ECO:0000313" key="1">
    <source>
        <dbReference type="EMBL" id="BAU56750.1"/>
    </source>
</evidence>
<accession>A0A0X8X6Z8</accession>
<reference evidence="1" key="1">
    <citation type="submission" date="2016-02" db="EMBL/GenBank/DDBJ databases">
        <title>Halorhodospira halochloris DSM-1059 complete genome, version 2.</title>
        <authorList>
            <person name="Tsukatani Y."/>
        </authorList>
    </citation>
    <scope>NUCLEOTIDE SEQUENCE</scope>
    <source>
        <strain evidence="1">DSM 1059</strain>
    </source>
</reference>
<proteinExistence type="predicted"/>
<dbReference type="EMBL" id="AP017372">
    <property type="protein sequence ID" value="BAU56750.1"/>
    <property type="molecule type" value="Genomic_DNA"/>
</dbReference>
<dbReference type="KEGG" id="hhk:HH1059_00800"/>
<sequence length="130" mass="14389">MFEVNVDTVCFIINKCREFQAKDSVEIDAGPDGMGDDWASRMLSSYEDEVTVQEVRGAFESLEPAQQAEVVALMWVGRGDFDASEWVEARSEAKSAWTPPPRTADYVMSTPLAADYLEDGLGAFGFDCED</sequence>
<keyword evidence="2" id="KW-1185">Reference proteome</keyword>
<evidence type="ECO:0000313" key="2">
    <source>
        <dbReference type="Proteomes" id="UP000218890"/>
    </source>
</evidence>
<evidence type="ECO:0008006" key="3">
    <source>
        <dbReference type="Google" id="ProtNLM"/>
    </source>
</evidence>
<gene>
    <name evidence="1" type="ORF">HH1059_00800</name>
</gene>
<dbReference type="InterPro" id="IPR022254">
    <property type="entry name" value="DUF3775"/>
</dbReference>
<name>A0A0X8X6Z8_HALHR</name>
<dbReference type="OrthoDB" id="5641374at2"/>
<protein>
    <recommendedName>
        <fullName evidence="3">DUF3775 domain-containing protein</fullName>
    </recommendedName>
</protein>
<dbReference type="Proteomes" id="UP000218890">
    <property type="component" value="Chromosome"/>
</dbReference>
<dbReference type="RefSeq" id="WP_096407013.1">
    <property type="nucleotide sequence ID" value="NZ_AP017372.2"/>
</dbReference>